<evidence type="ECO:0000313" key="1">
    <source>
        <dbReference type="EMBL" id="KKN29595.1"/>
    </source>
</evidence>
<name>A0A0F9PCN9_9ZZZZ</name>
<protein>
    <submittedName>
        <fullName evidence="1">Uncharacterized protein</fullName>
    </submittedName>
</protein>
<organism evidence="1">
    <name type="scientific">marine sediment metagenome</name>
    <dbReference type="NCBI Taxonomy" id="412755"/>
    <lineage>
        <taxon>unclassified sequences</taxon>
        <taxon>metagenomes</taxon>
        <taxon>ecological metagenomes</taxon>
    </lineage>
</organism>
<dbReference type="EMBL" id="LAZR01002475">
    <property type="protein sequence ID" value="KKN29595.1"/>
    <property type="molecule type" value="Genomic_DNA"/>
</dbReference>
<proteinExistence type="predicted"/>
<comment type="caution">
    <text evidence="1">The sequence shown here is derived from an EMBL/GenBank/DDBJ whole genome shotgun (WGS) entry which is preliminary data.</text>
</comment>
<accession>A0A0F9PCN9</accession>
<dbReference type="AlphaFoldDB" id="A0A0F9PCN9"/>
<sequence>MSSAINLLREKSSLTKCYIVIYNDNMGGIKSKLDFEQLRKEIRELNNRKALYRLLKEELGKIDHWKQKARGDPVKAYLARGKVKQGIAISKNIGDNSG</sequence>
<gene>
    <name evidence="1" type="ORF">LCGC14_0842630</name>
</gene>
<reference evidence="1" key="1">
    <citation type="journal article" date="2015" name="Nature">
        <title>Complex archaea that bridge the gap between prokaryotes and eukaryotes.</title>
        <authorList>
            <person name="Spang A."/>
            <person name="Saw J.H."/>
            <person name="Jorgensen S.L."/>
            <person name="Zaremba-Niedzwiedzka K."/>
            <person name="Martijn J."/>
            <person name="Lind A.E."/>
            <person name="van Eijk R."/>
            <person name="Schleper C."/>
            <person name="Guy L."/>
            <person name="Ettema T.J."/>
        </authorList>
    </citation>
    <scope>NUCLEOTIDE SEQUENCE</scope>
</reference>